<dbReference type="InterPro" id="IPR036890">
    <property type="entry name" value="HATPase_C_sf"/>
</dbReference>
<dbReference type="PROSITE" id="PS50112">
    <property type="entry name" value="PAS"/>
    <property type="match status" value="2"/>
</dbReference>
<dbReference type="InterPro" id="IPR004358">
    <property type="entry name" value="Sig_transdc_His_kin-like_C"/>
</dbReference>
<dbReference type="InterPro" id="IPR001610">
    <property type="entry name" value="PAC"/>
</dbReference>
<dbReference type="SMART" id="SM00091">
    <property type="entry name" value="PAS"/>
    <property type="match status" value="2"/>
</dbReference>
<reference evidence="16 17" key="1">
    <citation type="submission" date="2019-07" db="EMBL/GenBank/DDBJ databases">
        <authorList>
            <person name="Kim J."/>
        </authorList>
    </citation>
    <scope>NUCLEOTIDE SEQUENCE [LARGE SCALE GENOMIC DNA]</scope>
    <source>
        <strain evidence="17">dk17</strain>
    </source>
</reference>
<dbReference type="GO" id="GO:0030295">
    <property type="term" value="F:protein kinase activator activity"/>
    <property type="evidence" value="ECO:0007669"/>
    <property type="project" value="TreeGrafter"/>
</dbReference>
<evidence type="ECO:0000256" key="8">
    <source>
        <dbReference type="ARBA" id="ARBA00022777"/>
    </source>
</evidence>
<dbReference type="PANTHER" id="PTHR42878:SF7">
    <property type="entry name" value="SENSOR HISTIDINE KINASE GLRK"/>
    <property type="match status" value="1"/>
</dbReference>
<keyword evidence="10" id="KW-1133">Transmembrane helix</keyword>
<dbReference type="EMBL" id="VOEJ01000001">
    <property type="protein sequence ID" value="TWR31557.1"/>
    <property type="molecule type" value="Genomic_DNA"/>
</dbReference>
<feature type="domain" description="PAS" evidence="14">
    <location>
        <begin position="165"/>
        <end position="236"/>
    </location>
</feature>
<comment type="catalytic activity">
    <reaction evidence="1">
        <text>ATP + protein L-histidine = ADP + protein N-phospho-L-histidine.</text>
        <dbReference type="EC" id="2.7.13.3"/>
    </reaction>
</comment>
<dbReference type="OrthoDB" id="9813151at2"/>
<dbReference type="Proteomes" id="UP000320042">
    <property type="component" value="Unassembled WGS sequence"/>
</dbReference>
<dbReference type="CDD" id="cd00075">
    <property type="entry name" value="HATPase"/>
    <property type="match status" value="1"/>
</dbReference>
<keyword evidence="11" id="KW-0902">Two-component regulatory system</keyword>
<evidence type="ECO:0000256" key="9">
    <source>
        <dbReference type="ARBA" id="ARBA00022840"/>
    </source>
</evidence>
<feature type="domain" description="Histidine kinase" evidence="13">
    <location>
        <begin position="296"/>
        <end position="511"/>
    </location>
</feature>
<dbReference type="InterPro" id="IPR003594">
    <property type="entry name" value="HATPase_dom"/>
</dbReference>
<sequence>MNDNQFGELITGTGSTESLELLKAALDSSVSGIIITDNRLPDNPIVYCNASFERISGYSRPEIIGHNCRFLQARDRKQPERQMLKEAIVEGKTVNVEIRNYTKDGTLFWNELYVSPIKNAEGQVTHFVGVQHDVTRRKNAEHTLRNERELIEQTVKQRTLSLEQTREYLESIIQTVRESLLVLDAEFRVMTANQHFLKTFKVDRSETIGQNLFNLGNGQWDIDRLKELLNDILPTNNPVLDFEVEHDFPHIGRKLMLLNAYRIELEGEFKDRILLSIEDITERRAIEVRKDDFLSVASHELKTPLTTVKGYVQVINHMLSEQSGDKLKEIVGKTSTQIDRLNKLIAELLDVSKIQSGNLEIHRDVFDFDKMVKEVIENIQSVSPNHTIKLSGATNVTYSGDESQLTQVISNLLSNAIKYSPDHQEISVYLSVISGYLKFSVSDQGLGINQNDQAKIFERFYRVSNIQKKYPGMGIGLYVCEQIIKQHKGDLWVDSEENKGSTFSFTLPLLNDESK</sequence>
<feature type="domain" description="PAS" evidence="14">
    <location>
        <begin position="18"/>
        <end position="91"/>
    </location>
</feature>
<evidence type="ECO:0000256" key="7">
    <source>
        <dbReference type="ARBA" id="ARBA00022741"/>
    </source>
</evidence>
<keyword evidence="9" id="KW-0067">ATP-binding</keyword>
<evidence type="ECO:0000313" key="16">
    <source>
        <dbReference type="EMBL" id="TWR31557.1"/>
    </source>
</evidence>
<dbReference type="InterPro" id="IPR013656">
    <property type="entry name" value="PAS_4"/>
</dbReference>
<dbReference type="SUPFAM" id="SSF47384">
    <property type="entry name" value="Homodimeric domain of signal transducing histidine kinase"/>
    <property type="match status" value="1"/>
</dbReference>
<keyword evidence="6" id="KW-0812">Transmembrane</keyword>
<dbReference type="NCBIfam" id="TIGR00229">
    <property type="entry name" value="sensory_box"/>
    <property type="match status" value="2"/>
</dbReference>
<keyword evidence="17" id="KW-1185">Reference proteome</keyword>
<comment type="caution">
    <text evidence="16">The sequence shown here is derived from an EMBL/GenBank/DDBJ whole genome shotgun (WGS) entry which is preliminary data.</text>
</comment>
<evidence type="ECO:0000256" key="2">
    <source>
        <dbReference type="ARBA" id="ARBA00004141"/>
    </source>
</evidence>
<dbReference type="Pfam" id="PF08448">
    <property type="entry name" value="PAS_4"/>
    <property type="match status" value="1"/>
</dbReference>
<evidence type="ECO:0000256" key="10">
    <source>
        <dbReference type="ARBA" id="ARBA00022989"/>
    </source>
</evidence>
<dbReference type="GO" id="GO:0005524">
    <property type="term" value="F:ATP binding"/>
    <property type="evidence" value="ECO:0007669"/>
    <property type="project" value="UniProtKB-KW"/>
</dbReference>
<dbReference type="Pfam" id="PF13426">
    <property type="entry name" value="PAS_9"/>
    <property type="match status" value="1"/>
</dbReference>
<dbReference type="InterPro" id="IPR000014">
    <property type="entry name" value="PAS"/>
</dbReference>
<evidence type="ECO:0000259" key="14">
    <source>
        <dbReference type="PROSITE" id="PS50112"/>
    </source>
</evidence>
<organism evidence="16 17">
    <name type="scientific">Mucilaginibacter pallidiroseus</name>
    <dbReference type="NCBI Taxonomy" id="2599295"/>
    <lineage>
        <taxon>Bacteria</taxon>
        <taxon>Pseudomonadati</taxon>
        <taxon>Bacteroidota</taxon>
        <taxon>Sphingobacteriia</taxon>
        <taxon>Sphingobacteriales</taxon>
        <taxon>Sphingobacteriaceae</taxon>
        <taxon>Mucilaginibacter</taxon>
    </lineage>
</organism>
<keyword evidence="12" id="KW-0472">Membrane</keyword>
<evidence type="ECO:0000256" key="5">
    <source>
        <dbReference type="ARBA" id="ARBA00022679"/>
    </source>
</evidence>
<evidence type="ECO:0000256" key="11">
    <source>
        <dbReference type="ARBA" id="ARBA00023012"/>
    </source>
</evidence>
<dbReference type="FunFam" id="1.10.287.130:FF:000001">
    <property type="entry name" value="Two-component sensor histidine kinase"/>
    <property type="match status" value="1"/>
</dbReference>
<dbReference type="GO" id="GO:0000156">
    <property type="term" value="F:phosphorelay response regulator activity"/>
    <property type="evidence" value="ECO:0007669"/>
    <property type="project" value="TreeGrafter"/>
</dbReference>
<evidence type="ECO:0000259" key="13">
    <source>
        <dbReference type="PROSITE" id="PS50109"/>
    </source>
</evidence>
<feature type="domain" description="PAC" evidence="15">
    <location>
        <begin position="94"/>
        <end position="146"/>
    </location>
</feature>
<dbReference type="InterPro" id="IPR000700">
    <property type="entry name" value="PAS-assoc_C"/>
</dbReference>
<dbReference type="SMART" id="SM00388">
    <property type="entry name" value="HisKA"/>
    <property type="match status" value="1"/>
</dbReference>
<dbReference type="GO" id="GO:0016020">
    <property type="term" value="C:membrane"/>
    <property type="evidence" value="ECO:0007669"/>
    <property type="project" value="UniProtKB-SubCell"/>
</dbReference>
<evidence type="ECO:0000256" key="4">
    <source>
        <dbReference type="ARBA" id="ARBA00022553"/>
    </source>
</evidence>
<dbReference type="InterPro" id="IPR035965">
    <property type="entry name" value="PAS-like_dom_sf"/>
</dbReference>
<dbReference type="SUPFAM" id="SSF55874">
    <property type="entry name" value="ATPase domain of HSP90 chaperone/DNA topoisomerase II/histidine kinase"/>
    <property type="match status" value="1"/>
</dbReference>
<gene>
    <name evidence="16" type="ORF">FPZ43_03535</name>
</gene>
<dbReference type="SMART" id="SM00387">
    <property type="entry name" value="HATPase_c"/>
    <property type="match status" value="1"/>
</dbReference>
<keyword evidence="8" id="KW-0418">Kinase</keyword>
<evidence type="ECO:0000256" key="1">
    <source>
        <dbReference type="ARBA" id="ARBA00000085"/>
    </source>
</evidence>
<dbReference type="PRINTS" id="PR00344">
    <property type="entry name" value="BCTRLSENSOR"/>
</dbReference>
<proteinExistence type="predicted"/>
<dbReference type="FunFam" id="3.30.565.10:FF:000006">
    <property type="entry name" value="Sensor histidine kinase WalK"/>
    <property type="match status" value="1"/>
</dbReference>
<dbReference type="InterPro" id="IPR050351">
    <property type="entry name" value="BphY/WalK/GraS-like"/>
</dbReference>
<dbReference type="Gene3D" id="3.30.565.10">
    <property type="entry name" value="Histidine kinase-like ATPase, C-terminal domain"/>
    <property type="match status" value="1"/>
</dbReference>
<dbReference type="GO" id="GO:0007234">
    <property type="term" value="P:osmosensory signaling via phosphorelay pathway"/>
    <property type="evidence" value="ECO:0007669"/>
    <property type="project" value="TreeGrafter"/>
</dbReference>
<dbReference type="SUPFAM" id="SSF55785">
    <property type="entry name" value="PYP-like sensor domain (PAS domain)"/>
    <property type="match status" value="2"/>
</dbReference>
<dbReference type="EC" id="2.7.13.3" evidence="3"/>
<dbReference type="Gene3D" id="1.10.287.130">
    <property type="match status" value="1"/>
</dbReference>
<dbReference type="AlphaFoldDB" id="A0A563UJL8"/>
<dbReference type="CDD" id="cd00130">
    <property type="entry name" value="PAS"/>
    <property type="match status" value="2"/>
</dbReference>
<dbReference type="PANTHER" id="PTHR42878">
    <property type="entry name" value="TWO-COMPONENT HISTIDINE KINASE"/>
    <property type="match status" value="1"/>
</dbReference>
<dbReference type="PROSITE" id="PS50109">
    <property type="entry name" value="HIS_KIN"/>
    <property type="match status" value="1"/>
</dbReference>
<keyword evidence="5" id="KW-0808">Transferase</keyword>
<dbReference type="Pfam" id="PF00512">
    <property type="entry name" value="HisKA"/>
    <property type="match status" value="1"/>
</dbReference>
<keyword evidence="7" id="KW-0547">Nucleotide-binding</keyword>
<evidence type="ECO:0000256" key="12">
    <source>
        <dbReference type="ARBA" id="ARBA00023136"/>
    </source>
</evidence>
<dbReference type="GO" id="GO:0000155">
    <property type="term" value="F:phosphorelay sensor kinase activity"/>
    <property type="evidence" value="ECO:0007669"/>
    <property type="project" value="InterPro"/>
</dbReference>
<evidence type="ECO:0000313" key="17">
    <source>
        <dbReference type="Proteomes" id="UP000320042"/>
    </source>
</evidence>
<dbReference type="InterPro" id="IPR003661">
    <property type="entry name" value="HisK_dim/P_dom"/>
</dbReference>
<dbReference type="Pfam" id="PF02518">
    <property type="entry name" value="HATPase_c"/>
    <property type="match status" value="1"/>
</dbReference>
<keyword evidence="4" id="KW-0597">Phosphoprotein</keyword>
<dbReference type="PROSITE" id="PS50113">
    <property type="entry name" value="PAC"/>
    <property type="match status" value="1"/>
</dbReference>
<dbReference type="CDD" id="cd00082">
    <property type="entry name" value="HisKA"/>
    <property type="match status" value="1"/>
</dbReference>
<dbReference type="SMART" id="SM00086">
    <property type="entry name" value="PAC"/>
    <property type="match status" value="1"/>
</dbReference>
<protein>
    <recommendedName>
        <fullName evidence="3">histidine kinase</fullName>
        <ecNumber evidence="3">2.7.13.3</ecNumber>
    </recommendedName>
</protein>
<name>A0A563UJL8_9SPHI</name>
<evidence type="ECO:0000259" key="15">
    <source>
        <dbReference type="PROSITE" id="PS50113"/>
    </source>
</evidence>
<accession>A0A563UJL8</accession>
<dbReference type="RefSeq" id="WP_146380454.1">
    <property type="nucleotide sequence ID" value="NZ_VOEJ01000001.1"/>
</dbReference>
<evidence type="ECO:0000256" key="3">
    <source>
        <dbReference type="ARBA" id="ARBA00012438"/>
    </source>
</evidence>
<evidence type="ECO:0000256" key="6">
    <source>
        <dbReference type="ARBA" id="ARBA00022692"/>
    </source>
</evidence>
<dbReference type="InterPro" id="IPR036097">
    <property type="entry name" value="HisK_dim/P_sf"/>
</dbReference>
<dbReference type="Gene3D" id="3.30.450.20">
    <property type="entry name" value="PAS domain"/>
    <property type="match status" value="2"/>
</dbReference>
<dbReference type="InterPro" id="IPR005467">
    <property type="entry name" value="His_kinase_dom"/>
</dbReference>
<comment type="subcellular location">
    <subcellularLocation>
        <location evidence="2">Membrane</location>
        <topology evidence="2">Multi-pass membrane protein</topology>
    </subcellularLocation>
</comment>